<reference evidence="2" key="2">
    <citation type="submission" date="2020-05" db="UniProtKB">
        <authorList>
            <consortium name="EnsemblMetazoa"/>
        </authorList>
    </citation>
    <scope>IDENTIFICATION</scope>
    <source>
        <strain evidence="2">FAR1</strain>
    </source>
</reference>
<name>A0A182QLB5_9DIPT</name>
<dbReference type="AlphaFoldDB" id="A0A182QLB5"/>
<protein>
    <submittedName>
        <fullName evidence="2">Uncharacterized protein</fullName>
    </submittedName>
</protein>
<keyword evidence="3" id="KW-1185">Reference proteome</keyword>
<feature type="compositionally biased region" description="Basic and acidic residues" evidence="1">
    <location>
        <begin position="303"/>
        <end position="314"/>
    </location>
</feature>
<proteinExistence type="predicted"/>
<evidence type="ECO:0000313" key="3">
    <source>
        <dbReference type="Proteomes" id="UP000075886"/>
    </source>
</evidence>
<evidence type="ECO:0000256" key="1">
    <source>
        <dbReference type="SAM" id="MobiDB-lite"/>
    </source>
</evidence>
<reference evidence="3" key="1">
    <citation type="submission" date="2014-01" db="EMBL/GenBank/DDBJ databases">
        <title>The Genome Sequence of Anopheles farauti FAR1 (V2).</title>
        <authorList>
            <consortium name="The Broad Institute Genomics Platform"/>
            <person name="Neafsey D.E."/>
            <person name="Besansky N."/>
            <person name="Howell P."/>
            <person name="Walton C."/>
            <person name="Young S.K."/>
            <person name="Zeng Q."/>
            <person name="Gargeya S."/>
            <person name="Fitzgerald M."/>
            <person name="Haas B."/>
            <person name="Abouelleil A."/>
            <person name="Allen A.W."/>
            <person name="Alvarado L."/>
            <person name="Arachchi H.M."/>
            <person name="Berlin A.M."/>
            <person name="Chapman S.B."/>
            <person name="Gainer-Dewar J."/>
            <person name="Goldberg J."/>
            <person name="Griggs A."/>
            <person name="Gujja S."/>
            <person name="Hansen M."/>
            <person name="Howarth C."/>
            <person name="Imamovic A."/>
            <person name="Ireland A."/>
            <person name="Larimer J."/>
            <person name="McCowan C."/>
            <person name="Murphy C."/>
            <person name="Pearson M."/>
            <person name="Poon T.W."/>
            <person name="Priest M."/>
            <person name="Roberts A."/>
            <person name="Saif S."/>
            <person name="Shea T."/>
            <person name="Sisk P."/>
            <person name="Sykes S."/>
            <person name="Wortman J."/>
            <person name="Nusbaum C."/>
            <person name="Birren B."/>
        </authorList>
    </citation>
    <scope>NUCLEOTIDE SEQUENCE [LARGE SCALE GENOMIC DNA]</scope>
    <source>
        <strain evidence="3">FAR1</strain>
    </source>
</reference>
<evidence type="ECO:0000313" key="2">
    <source>
        <dbReference type="EnsemblMetazoa" id="AFAF012504-PA"/>
    </source>
</evidence>
<dbReference type="EnsemblMetazoa" id="AFAF012504-RA">
    <property type="protein sequence ID" value="AFAF012504-PA"/>
    <property type="gene ID" value="AFAF012504"/>
</dbReference>
<organism evidence="2 3">
    <name type="scientific">Anopheles farauti</name>
    <dbReference type="NCBI Taxonomy" id="69004"/>
    <lineage>
        <taxon>Eukaryota</taxon>
        <taxon>Metazoa</taxon>
        <taxon>Ecdysozoa</taxon>
        <taxon>Arthropoda</taxon>
        <taxon>Hexapoda</taxon>
        <taxon>Insecta</taxon>
        <taxon>Pterygota</taxon>
        <taxon>Neoptera</taxon>
        <taxon>Endopterygota</taxon>
        <taxon>Diptera</taxon>
        <taxon>Nematocera</taxon>
        <taxon>Culicoidea</taxon>
        <taxon>Culicidae</taxon>
        <taxon>Anophelinae</taxon>
        <taxon>Anopheles</taxon>
    </lineage>
</organism>
<dbReference type="VEuPathDB" id="VectorBase:AFAF012504"/>
<accession>A0A182QLB5</accession>
<feature type="region of interest" description="Disordered" evidence="1">
    <location>
        <begin position="262"/>
        <end position="289"/>
    </location>
</feature>
<dbReference type="Proteomes" id="UP000075886">
    <property type="component" value="Unassembled WGS sequence"/>
</dbReference>
<feature type="region of interest" description="Disordered" evidence="1">
    <location>
        <begin position="303"/>
        <end position="324"/>
    </location>
</feature>
<sequence>MAIIRPVPTFSRNFPIHPLGTVWSLGNENPSRIRPCTKPETPGAGPEMSCLKCDKIVRIFETEQRADWPSQSGRVSCQGNYRAVVKTEPGIVSTPNHAAKLSYTVYWSGSEAQPVINFHFLSGAPGFVADWRENFCRKPISSEQEKPLENNKSKITRLLRCNNNLCVHHEARHGALVLIDDVNLDAEADQRIDRQDRHGQTVGDVFVRRQRTAGTLQEVTGDGVRSQRIVRYDAERRCRGNGRHGRYGAICVVKNSETQEGHTLYAQRSERRSGSLSRSGSRRGEENITNITRHNINVGKWKEQAQAEGRERFPGKSGNSPESNLFRTLNAMFVASAGGKGENKRPTCH</sequence>
<dbReference type="EMBL" id="AXCN02000328">
    <property type="status" value="NOT_ANNOTATED_CDS"/>
    <property type="molecule type" value="Genomic_DNA"/>
</dbReference>